<feature type="non-terminal residue" evidence="1">
    <location>
        <position position="1"/>
    </location>
</feature>
<comment type="caution">
    <text evidence="1">The sequence shown here is derived from an EMBL/GenBank/DDBJ whole genome shotgun (WGS) entry which is preliminary data.</text>
</comment>
<protein>
    <submittedName>
        <fullName evidence="1">Uncharacterized protein</fullName>
    </submittedName>
</protein>
<accession>A0A0F9GJN2</accession>
<proteinExistence type="predicted"/>
<gene>
    <name evidence="1" type="ORF">LCGC14_1901950</name>
</gene>
<name>A0A0F9GJN2_9ZZZZ</name>
<reference evidence="1" key="1">
    <citation type="journal article" date="2015" name="Nature">
        <title>Complex archaea that bridge the gap between prokaryotes and eukaryotes.</title>
        <authorList>
            <person name="Spang A."/>
            <person name="Saw J.H."/>
            <person name="Jorgensen S.L."/>
            <person name="Zaremba-Niedzwiedzka K."/>
            <person name="Martijn J."/>
            <person name="Lind A.E."/>
            <person name="van Eijk R."/>
            <person name="Schleper C."/>
            <person name="Guy L."/>
            <person name="Ettema T.J."/>
        </authorList>
    </citation>
    <scope>NUCLEOTIDE SEQUENCE</scope>
</reference>
<dbReference type="EMBL" id="LAZR01019936">
    <property type="protein sequence ID" value="KKL90716.1"/>
    <property type="molecule type" value="Genomic_DNA"/>
</dbReference>
<evidence type="ECO:0000313" key="1">
    <source>
        <dbReference type="EMBL" id="KKL90716.1"/>
    </source>
</evidence>
<dbReference type="AlphaFoldDB" id="A0A0F9GJN2"/>
<sequence>PRTVAEAHRYVAAHWDELKSGDVIDVEFVLDETTEKKVSERLRVEEGGEAIPW</sequence>
<organism evidence="1">
    <name type="scientific">marine sediment metagenome</name>
    <dbReference type="NCBI Taxonomy" id="412755"/>
    <lineage>
        <taxon>unclassified sequences</taxon>
        <taxon>metagenomes</taxon>
        <taxon>ecological metagenomes</taxon>
    </lineage>
</organism>